<keyword evidence="2" id="KW-1185">Reference proteome</keyword>
<dbReference type="Proteomes" id="UP001642482">
    <property type="component" value="Unassembled WGS sequence"/>
</dbReference>
<gene>
    <name evidence="1" type="ORF">SEUCBS140593_006890</name>
</gene>
<proteinExistence type="predicted"/>
<reference evidence="1 2" key="1">
    <citation type="submission" date="2024-01" db="EMBL/GenBank/DDBJ databases">
        <authorList>
            <person name="Allen C."/>
            <person name="Tagirdzhanova G."/>
        </authorList>
    </citation>
    <scope>NUCLEOTIDE SEQUENCE [LARGE SCALE GENOMIC DNA]</scope>
</reference>
<name>A0ABP0CA38_9PEZI</name>
<organism evidence="1 2">
    <name type="scientific">Sporothrix eucalyptigena</name>
    <dbReference type="NCBI Taxonomy" id="1812306"/>
    <lineage>
        <taxon>Eukaryota</taxon>
        <taxon>Fungi</taxon>
        <taxon>Dikarya</taxon>
        <taxon>Ascomycota</taxon>
        <taxon>Pezizomycotina</taxon>
        <taxon>Sordariomycetes</taxon>
        <taxon>Sordariomycetidae</taxon>
        <taxon>Ophiostomatales</taxon>
        <taxon>Ophiostomataceae</taxon>
        <taxon>Sporothrix</taxon>
    </lineage>
</organism>
<sequence length="670" mass="75400">MESEDGPSVPAVPKLQIRRKAVGSGVGTVSSELGGGSRAFLTPATIQFDAQDPDNQKWDHIAKIPMTWGMNPDYNYAADNAHRIWVWRQTNARIDQRNHDIDVRREMAEGSRLVNVDLEAFAQDSVQAPFTPAMAETGLHDALYEQCLIWLREAYRGTRDKAGKAGKADAMHAAVQGVVAEVNRMLHEVGVKARFQFAMAPGWPATPELSLHPTEFAHKPVPVTHAMPALPLLASDERTRTIPTNVVSRITTPAQRARVHAYAAKLPVNMDYIFRDAGLMSLLMSEEELGTSIDEVSALNYVDMAALKDVLLWLSCFQKEPSAFFNGDATTHHKFALHMLTVKWEGDRAVTHAQRVGYAPPPGHPINESALQGTPIPFVYDADRYQREWMYRYMVGERVLGMTQKTDVASWEAEVNHRMNVESTWLNAQGVQIKKGEPRTSGWALNPQTLGPELFARRIHAVPRLPELHTGTFGEVVWDGTRMFYTSRAPHARNWGTLEELTRFPMLLAKVDPADFARAPTLPEMLFVDRFGVTMRGVAHTQQCTRGAHEVFRRPLASTLGYEHEWASHGVTYEDYRRLLVGMIEILGRQGEAMNLSGVYELGHFFYAASEHLRARGVPVSIKYKGSYHRSAADFLWGKQVWVFRHQPLNIPLKFSKLTGYKRAYPLKNL</sequence>
<evidence type="ECO:0000313" key="2">
    <source>
        <dbReference type="Proteomes" id="UP001642482"/>
    </source>
</evidence>
<comment type="caution">
    <text evidence="1">The sequence shown here is derived from an EMBL/GenBank/DDBJ whole genome shotgun (WGS) entry which is preliminary data.</text>
</comment>
<accession>A0ABP0CA38</accession>
<evidence type="ECO:0000313" key="1">
    <source>
        <dbReference type="EMBL" id="CAK7228361.1"/>
    </source>
</evidence>
<protein>
    <submittedName>
        <fullName evidence="1">Uncharacterized protein</fullName>
    </submittedName>
</protein>
<dbReference type="EMBL" id="CAWUHD010000078">
    <property type="protein sequence ID" value="CAK7228361.1"/>
    <property type="molecule type" value="Genomic_DNA"/>
</dbReference>